<protein>
    <submittedName>
        <fullName evidence="1">Uncharacterized protein</fullName>
    </submittedName>
</protein>
<name>A0A4Q5LDK2_9BACT</name>
<organism evidence="1 2">
    <name type="scientific">Hymenobacter persicinus</name>
    <dbReference type="NCBI Taxonomy" id="2025506"/>
    <lineage>
        <taxon>Bacteria</taxon>
        <taxon>Pseudomonadati</taxon>
        <taxon>Bacteroidota</taxon>
        <taxon>Cytophagia</taxon>
        <taxon>Cytophagales</taxon>
        <taxon>Hymenobacteraceae</taxon>
        <taxon>Hymenobacter</taxon>
    </lineage>
</organism>
<sequence>MHVNDIFTPGALPSVTYYERSALALEQKLSNALTTKGFISVISGPSKCGKTVLCEKVIGVENMLLITGAGITSIDVFWSKLRQELETERSSSQAVGTTLGGTITGTASATGSIPFLAKATGSVGGNVNATRQQTLNKIFDDRNSKALFKLLRDENLTLVVDDFHYAEISVQRILAQEFKEAAREGTRIVLVSIPHRSDQAIRANRDLRGRLRLLDITYWSADELIEIPRRGFQQLGITLDNHTLSFLVKESLSSPQLMQTLCLDLCYSNGYITERIPPTHKSLNAQELKELLKTSSSNTDCSTVYTILKTGPKPRGSQRKMYSYSGGQIGDIYVIVLAAIASGEAALSFSYDDLKGRIESLIDAGGTEPRGSDITSTLIQMDASIRTRSEEDRVIEYDKEKEALNILDPYFLYYLRWATK</sequence>
<reference evidence="1 2" key="1">
    <citation type="submission" date="2019-02" db="EMBL/GenBank/DDBJ databases">
        <title>Bacterial novel species isolated from soil.</title>
        <authorList>
            <person name="Jung H.-Y."/>
        </authorList>
    </citation>
    <scope>NUCLEOTIDE SEQUENCE [LARGE SCALE GENOMIC DNA]</scope>
    <source>
        <strain evidence="1 2">1-3-3-3</strain>
    </source>
</reference>
<proteinExistence type="predicted"/>
<dbReference type="AlphaFoldDB" id="A0A4Q5LDK2"/>
<comment type="caution">
    <text evidence="1">The sequence shown here is derived from an EMBL/GenBank/DDBJ whole genome shotgun (WGS) entry which is preliminary data.</text>
</comment>
<gene>
    <name evidence="1" type="ORF">EWM57_05370</name>
</gene>
<dbReference type="RefSeq" id="WP_129920114.1">
    <property type="nucleotide sequence ID" value="NZ_SEWE01000008.1"/>
</dbReference>
<dbReference type="InterPro" id="IPR027417">
    <property type="entry name" value="P-loop_NTPase"/>
</dbReference>
<dbReference type="OrthoDB" id="2531964at2"/>
<keyword evidence="2" id="KW-1185">Reference proteome</keyword>
<dbReference type="EMBL" id="SEWE01000008">
    <property type="protein sequence ID" value="RYU81810.1"/>
    <property type="molecule type" value="Genomic_DNA"/>
</dbReference>
<dbReference type="Proteomes" id="UP000294155">
    <property type="component" value="Unassembled WGS sequence"/>
</dbReference>
<accession>A0A4Q5LDK2</accession>
<evidence type="ECO:0000313" key="1">
    <source>
        <dbReference type="EMBL" id="RYU81810.1"/>
    </source>
</evidence>
<evidence type="ECO:0000313" key="2">
    <source>
        <dbReference type="Proteomes" id="UP000294155"/>
    </source>
</evidence>
<dbReference type="SUPFAM" id="SSF52540">
    <property type="entry name" value="P-loop containing nucleoside triphosphate hydrolases"/>
    <property type="match status" value="1"/>
</dbReference>